<evidence type="ECO:0000259" key="3">
    <source>
        <dbReference type="Pfam" id="PF02581"/>
    </source>
</evidence>
<name>A0A926RZ56_9BACI</name>
<gene>
    <name evidence="4" type="ORF">IC621_16785</name>
</gene>
<dbReference type="EMBL" id="JACXAI010000023">
    <property type="protein sequence ID" value="MBD1381887.1"/>
    <property type="molecule type" value="Genomic_DNA"/>
</dbReference>
<accession>A0A926RZ56</accession>
<evidence type="ECO:0000313" key="5">
    <source>
        <dbReference type="Proteomes" id="UP000626844"/>
    </source>
</evidence>
<reference evidence="4" key="1">
    <citation type="submission" date="2020-09" db="EMBL/GenBank/DDBJ databases">
        <title>A novel bacterium of genus Bacillus, isolated from South China Sea.</title>
        <authorList>
            <person name="Huang H."/>
            <person name="Mo K."/>
            <person name="Hu Y."/>
        </authorList>
    </citation>
    <scope>NUCLEOTIDE SEQUENCE</scope>
    <source>
        <strain evidence="4">IB182487</strain>
    </source>
</reference>
<keyword evidence="2" id="KW-0784">Thiamine biosynthesis</keyword>
<dbReference type="GO" id="GO:0004789">
    <property type="term" value="F:thiamine-phosphate diphosphorylase activity"/>
    <property type="evidence" value="ECO:0007669"/>
    <property type="project" value="TreeGrafter"/>
</dbReference>
<dbReference type="RefSeq" id="WP_191159544.1">
    <property type="nucleotide sequence ID" value="NZ_JACXAI010000023.1"/>
</dbReference>
<feature type="domain" description="Thiamine phosphate synthase/TenI" evidence="3">
    <location>
        <begin position="4"/>
        <end position="177"/>
    </location>
</feature>
<organism evidence="4 5">
    <name type="scientific">Metabacillus arenae</name>
    <dbReference type="NCBI Taxonomy" id="2771434"/>
    <lineage>
        <taxon>Bacteria</taxon>
        <taxon>Bacillati</taxon>
        <taxon>Bacillota</taxon>
        <taxon>Bacilli</taxon>
        <taxon>Bacillales</taxon>
        <taxon>Bacillaceae</taxon>
        <taxon>Metabacillus</taxon>
    </lineage>
</organism>
<dbReference type="InterPro" id="IPR013785">
    <property type="entry name" value="Aldolase_TIM"/>
</dbReference>
<evidence type="ECO:0000256" key="2">
    <source>
        <dbReference type="ARBA" id="ARBA00022977"/>
    </source>
</evidence>
<sequence length="203" mass="22768">MEIHLITDSSKSNSELTSILKSVQEHIDYIHIREKTKTISKQQDLIQQLLNEGIPKQRLIVNDRVDLALMNGIHRVHLPSHSFKSSVVRERFPHLKIGTSIHSADEAEQIECTDYVLYGHIFPSQSKPGLKARGTKELQEVTAKSNVPVIAIGGIDCTTIQQLLPIPLKGIAVMSSILSAKDPLKAVLQLKDEIRRGFHEKFL</sequence>
<proteinExistence type="predicted"/>
<dbReference type="PANTHER" id="PTHR20857:SF22">
    <property type="entry name" value="THIAZOLE TAUTOMERASE"/>
    <property type="match status" value="1"/>
</dbReference>
<dbReference type="CDD" id="cd00564">
    <property type="entry name" value="TMP_TenI"/>
    <property type="match status" value="1"/>
</dbReference>
<protein>
    <submittedName>
        <fullName evidence="4">Thiamine phosphate synthase</fullName>
    </submittedName>
</protein>
<comment type="pathway">
    <text evidence="1">Cofactor biosynthesis; thiamine diphosphate biosynthesis.</text>
</comment>
<comment type="caution">
    <text evidence="4">The sequence shown here is derived from an EMBL/GenBank/DDBJ whole genome shotgun (WGS) entry which is preliminary data.</text>
</comment>
<dbReference type="GO" id="GO:0005737">
    <property type="term" value="C:cytoplasm"/>
    <property type="evidence" value="ECO:0007669"/>
    <property type="project" value="TreeGrafter"/>
</dbReference>
<dbReference type="Gene3D" id="3.20.20.70">
    <property type="entry name" value="Aldolase class I"/>
    <property type="match status" value="1"/>
</dbReference>
<evidence type="ECO:0000313" key="4">
    <source>
        <dbReference type="EMBL" id="MBD1381887.1"/>
    </source>
</evidence>
<dbReference type="InterPro" id="IPR036206">
    <property type="entry name" value="ThiamineP_synth_sf"/>
</dbReference>
<dbReference type="SUPFAM" id="SSF51391">
    <property type="entry name" value="Thiamin phosphate synthase"/>
    <property type="match status" value="1"/>
</dbReference>
<dbReference type="GO" id="GO:0009228">
    <property type="term" value="P:thiamine biosynthetic process"/>
    <property type="evidence" value="ECO:0007669"/>
    <property type="project" value="UniProtKB-KW"/>
</dbReference>
<keyword evidence="5" id="KW-1185">Reference proteome</keyword>
<dbReference type="Pfam" id="PF02581">
    <property type="entry name" value="TMP-TENI"/>
    <property type="match status" value="1"/>
</dbReference>
<dbReference type="Proteomes" id="UP000626844">
    <property type="component" value="Unassembled WGS sequence"/>
</dbReference>
<dbReference type="PANTHER" id="PTHR20857">
    <property type="entry name" value="THIAMINE-PHOSPHATE PYROPHOSPHORYLASE"/>
    <property type="match status" value="1"/>
</dbReference>
<evidence type="ECO:0000256" key="1">
    <source>
        <dbReference type="ARBA" id="ARBA00004948"/>
    </source>
</evidence>
<dbReference type="AlphaFoldDB" id="A0A926RZ56"/>
<dbReference type="InterPro" id="IPR022998">
    <property type="entry name" value="ThiamineP_synth_TenI"/>
</dbReference>